<dbReference type="Pfam" id="PF00196">
    <property type="entry name" value="GerE"/>
    <property type="match status" value="1"/>
</dbReference>
<reference evidence="9 10" key="1">
    <citation type="submission" date="2023-03" db="EMBL/GenBank/DDBJ databases">
        <title>Halomonas sp. nov., isolated from Korean tranditional fermented seafood 'Jeotgal'.</title>
        <authorList>
            <person name="Kim B."/>
            <person name="Shin N.-R."/>
        </authorList>
    </citation>
    <scope>NUCLEOTIDE SEQUENCE [LARGE SCALE GENOMIC DNA]</scope>
    <source>
        <strain evidence="9 10">SG2L-4</strain>
    </source>
</reference>
<accession>A0ABY9YWV4</accession>
<feature type="modified residue" description="4-aspartylphosphate" evidence="6">
    <location>
        <position position="61"/>
    </location>
</feature>
<evidence type="ECO:0000256" key="2">
    <source>
        <dbReference type="ARBA" id="ARBA00023012"/>
    </source>
</evidence>
<dbReference type="RefSeq" id="WP_311882564.1">
    <property type="nucleotide sequence ID" value="NZ_CP119391.1"/>
</dbReference>
<proteinExistence type="predicted"/>
<dbReference type="CDD" id="cd06170">
    <property type="entry name" value="LuxR_C_like"/>
    <property type="match status" value="1"/>
</dbReference>
<feature type="domain" description="HTH luxR-type" evidence="7">
    <location>
        <begin position="283"/>
        <end position="348"/>
    </location>
</feature>
<organism evidence="9 10">
    <name type="scientific">Halomonas piscis</name>
    <dbReference type="NCBI Taxonomy" id="3031727"/>
    <lineage>
        <taxon>Bacteria</taxon>
        <taxon>Pseudomonadati</taxon>
        <taxon>Pseudomonadota</taxon>
        <taxon>Gammaproteobacteria</taxon>
        <taxon>Oceanospirillales</taxon>
        <taxon>Halomonadaceae</taxon>
        <taxon>Halomonas</taxon>
    </lineage>
</organism>
<evidence type="ECO:0000259" key="7">
    <source>
        <dbReference type="PROSITE" id="PS50043"/>
    </source>
</evidence>
<dbReference type="InterPro" id="IPR011006">
    <property type="entry name" value="CheY-like_superfamily"/>
</dbReference>
<protein>
    <submittedName>
        <fullName evidence="9">Response regulator</fullName>
    </submittedName>
</protein>
<dbReference type="SUPFAM" id="SSF46894">
    <property type="entry name" value="C-terminal effector domain of the bipartite response regulators"/>
    <property type="match status" value="1"/>
</dbReference>
<dbReference type="Gene3D" id="3.40.50.2300">
    <property type="match status" value="1"/>
</dbReference>
<sequence length="354" mass="37974">MTHFVTAPDSALVLVIEDEQALRDDIADELREAGYRTSVASDGQQALDLLSKAPPDLLLCDITMPGMDGYELLDAVRTRHPTLATAPFIFLTALAGPNEVVRGKLQGADDYLVKPIDYDLMLATVEAHLRQVKRLYRHHRDELSTLRTAVGELSGSGATQALDLITLGVVLLDLQGRPVRVNRAARSLADDADVIHLRDTGIQALDTPSNRALQQGLDEARAAAMAGKDRVVGAMLACQHQPASVSALICALPGEPINGHSGQPGAVVFLSPSHQRRRASETLLMELFDLTPTEARVAGALAGGARKADIAGELGISPTTVAFHMRNLFDKTRTHRQADLIALILAGPMMVNSE</sequence>
<dbReference type="PROSITE" id="PS50043">
    <property type="entry name" value="HTH_LUXR_2"/>
    <property type="match status" value="1"/>
</dbReference>
<dbReference type="InterPro" id="IPR001789">
    <property type="entry name" value="Sig_transdc_resp-reg_receiver"/>
</dbReference>
<name>A0ABY9YWV4_9GAMM</name>
<keyword evidence="5" id="KW-0804">Transcription</keyword>
<dbReference type="InterPro" id="IPR039420">
    <property type="entry name" value="WalR-like"/>
</dbReference>
<keyword evidence="2" id="KW-0902">Two-component regulatory system</keyword>
<keyword evidence="10" id="KW-1185">Reference proteome</keyword>
<evidence type="ECO:0000256" key="1">
    <source>
        <dbReference type="ARBA" id="ARBA00022553"/>
    </source>
</evidence>
<dbReference type="SMART" id="SM00421">
    <property type="entry name" value="HTH_LUXR"/>
    <property type="match status" value="1"/>
</dbReference>
<evidence type="ECO:0000256" key="4">
    <source>
        <dbReference type="ARBA" id="ARBA00023125"/>
    </source>
</evidence>
<evidence type="ECO:0000313" key="10">
    <source>
        <dbReference type="Proteomes" id="UP001301869"/>
    </source>
</evidence>
<dbReference type="EMBL" id="CP119391">
    <property type="protein sequence ID" value="WNK19353.1"/>
    <property type="molecule type" value="Genomic_DNA"/>
</dbReference>
<dbReference type="SUPFAM" id="SSF52172">
    <property type="entry name" value="CheY-like"/>
    <property type="match status" value="1"/>
</dbReference>
<evidence type="ECO:0000313" key="9">
    <source>
        <dbReference type="EMBL" id="WNK19353.1"/>
    </source>
</evidence>
<dbReference type="InterPro" id="IPR036388">
    <property type="entry name" value="WH-like_DNA-bd_sf"/>
</dbReference>
<dbReference type="PROSITE" id="PS50110">
    <property type="entry name" value="RESPONSE_REGULATORY"/>
    <property type="match status" value="1"/>
</dbReference>
<dbReference type="SMART" id="SM00448">
    <property type="entry name" value="REC"/>
    <property type="match status" value="1"/>
</dbReference>
<feature type="domain" description="Response regulatory" evidence="8">
    <location>
        <begin position="12"/>
        <end position="129"/>
    </location>
</feature>
<evidence type="ECO:0000256" key="3">
    <source>
        <dbReference type="ARBA" id="ARBA00023015"/>
    </source>
</evidence>
<evidence type="ECO:0000256" key="5">
    <source>
        <dbReference type="ARBA" id="ARBA00023163"/>
    </source>
</evidence>
<dbReference type="PANTHER" id="PTHR48111">
    <property type="entry name" value="REGULATOR OF RPOS"/>
    <property type="match status" value="1"/>
</dbReference>
<dbReference type="CDD" id="cd17574">
    <property type="entry name" value="REC_OmpR"/>
    <property type="match status" value="1"/>
</dbReference>
<dbReference type="Proteomes" id="UP001301869">
    <property type="component" value="Chromosome"/>
</dbReference>
<dbReference type="Pfam" id="PF00072">
    <property type="entry name" value="Response_reg"/>
    <property type="match status" value="1"/>
</dbReference>
<dbReference type="Gene3D" id="1.10.10.10">
    <property type="entry name" value="Winged helix-like DNA-binding domain superfamily/Winged helix DNA-binding domain"/>
    <property type="match status" value="1"/>
</dbReference>
<keyword evidence="4" id="KW-0238">DNA-binding</keyword>
<evidence type="ECO:0000256" key="6">
    <source>
        <dbReference type="PROSITE-ProRule" id="PRU00169"/>
    </source>
</evidence>
<dbReference type="InterPro" id="IPR016032">
    <property type="entry name" value="Sig_transdc_resp-reg_C-effctor"/>
</dbReference>
<evidence type="ECO:0000259" key="8">
    <source>
        <dbReference type="PROSITE" id="PS50110"/>
    </source>
</evidence>
<gene>
    <name evidence="9" type="ORF">P1P91_10865</name>
</gene>
<dbReference type="PANTHER" id="PTHR48111:SF1">
    <property type="entry name" value="TWO-COMPONENT RESPONSE REGULATOR ORR33"/>
    <property type="match status" value="1"/>
</dbReference>
<dbReference type="InterPro" id="IPR000792">
    <property type="entry name" value="Tscrpt_reg_LuxR_C"/>
</dbReference>
<keyword evidence="3" id="KW-0805">Transcription regulation</keyword>
<dbReference type="PRINTS" id="PR00038">
    <property type="entry name" value="HTHLUXR"/>
</dbReference>
<keyword evidence="1 6" id="KW-0597">Phosphoprotein</keyword>